<dbReference type="Proteomes" id="UP001409585">
    <property type="component" value="Unassembled WGS sequence"/>
</dbReference>
<comment type="caution">
    <text evidence="4">The sequence shown here is derived from an EMBL/GenBank/DDBJ whole genome shotgun (WGS) entry which is preliminary data.</text>
</comment>
<organism evidence="4 5">
    <name type="scientific">Halioxenophilus aromaticivorans</name>
    <dbReference type="NCBI Taxonomy" id="1306992"/>
    <lineage>
        <taxon>Bacteria</taxon>
        <taxon>Pseudomonadati</taxon>
        <taxon>Pseudomonadota</taxon>
        <taxon>Gammaproteobacteria</taxon>
        <taxon>Alteromonadales</taxon>
        <taxon>Alteromonadaceae</taxon>
        <taxon>Halioxenophilus</taxon>
    </lineage>
</organism>
<dbReference type="Pfam" id="PF00106">
    <property type="entry name" value="adh_short"/>
    <property type="match status" value="1"/>
</dbReference>
<dbReference type="GO" id="GO:0016491">
    <property type="term" value="F:oxidoreductase activity"/>
    <property type="evidence" value="ECO:0007669"/>
    <property type="project" value="UniProtKB-KW"/>
</dbReference>
<dbReference type="CDD" id="cd05374">
    <property type="entry name" value="17beta-HSD-like_SDR_c"/>
    <property type="match status" value="1"/>
</dbReference>
<dbReference type="PROSITE" id="PS00061">
    <property type="entry name" value="ADH_SHORT"/>
    <property type="match status" value="1"/>
</dbReference>
<dbReference type="PANTHER" id="PTHR43976">
    <property type="entry name" value="SHORT CHAIN DEHYDROGENASE"/>
    <property type="match status" value="1"/>
</dbReference>
<dbReference type="InterPro" id="IPR051911">
    <property type="entry name" value="SDR_oxidoreductase"/>
</dbReference>
<dbReference type="PANTHER" id="PTHR43976:SF16">
    <property type="entry name" value="SHORT-CHAIN DEHYDROGENASE_REDUCTASE FAMILY PROTEIN"/>
    <property type="match status" value="1"/>
</dbReference>
<keyword evidence="5" id="KW-1185">Reference proteome</keyword>
<sequence length="274" mass="28547">MANWLISGAAKGLGLHLSKALLAQGHKVVGLIRNTEDCAMFQALAPGASFAVQFNVADTSGTAAAVQAAVDLAGPIDVLVNNAGYGYTGAIEEIPLAEMRALFDVNLFGAIALIQAVLPAMRSRRAGLIINVSSVSGLAPWAGSAIYGASKFAMECIGRTLRDEVKPLGIRVVNVAPGGMRTHFGGGSLKGAEPTIADYAITAHLARPTLANHQGEEPSDPAKVAKEIIAVSEQAEPPALLLLGPDAYKYATYHFAELAEQIDTWKSVTLSTEA</sequence>
<evidence type="ECO:0000313" key="4">
    <source>
        <dbReference type="EMBL" id="GAA4958543.1"/>
    </source>
</evidence>
<reference evidence="5" key="1">
    <citation type="journal article" date="2019" name="Int. J. Syst. Evol. Microbiol.">
        <title>The Global Catalogue of Microorganisms (GCM) 10K type strain sequencing project: providing services to taxonomists for standard genome sequencing and annotation.</title>
        <authorList>
            <consortium name="The Broad Institute Genomics Platform"/>
            <consortium name="The Broad Institute Genome Sequencing Center for Infectious Disease"/>
            <person name="Wu L."/>
            <person name="Ma J."/>
        </authorList>
    </citation>
    <scope>NUCLEOTIDE SEQUENCE [LARGE SCALE GENOMIC DNA]</scope>
    <source>
        <strain evidence="5">JCM 19134</strain>
    </source>
</reference>
<evidence type="ECO:0000256" key="1">
    <source>
        <dbReference type="ARBA" id="ARBA00006484"/>
    </source>
</evidence>
<dbReference type="InterPro" id="IPR036291">
    <property type="entry name" value="NAD(P)-bd_dom_sf"/>
</dbReference>
<evidence type="ECO:0000313" key="5">
    <source>
        <dbReference type="Proteomes" id="UP001409585"/>
    </source>
</evidence>
<keyword evidence="2" id="KW-0560">Oxidoreductase</keyword>
<dbReference type="SUPFAM" id="SSF51735">
    <property type="entry name" value="NAD(P)-binding Rossmann-fold domains"/>
    <property type="match status" value="1"/>
</dbReference>
<dbReference type="Gene3D" id="3.40.50.720">
    <property type="entry name" value="NAD(P)-binding Rossmann-like Domain"/>
    <property type="match status" value="1"/>
</dbReference>
<dbReference type="PRINTS" id="PR00080">
    <property type="entry name" value="SDRFAMILY"/>
</dbReference>
<evidence type="ECO:0000256" key="2">
    <source>
        <dbReference type="ARBA" id="ARBA00023002"/>
    </source>
</evidence>
<accession>A0AAV3U8R6</accession>
<gene>
    <name evidence="4" type="ORF">GCM10025791_44140</name>
</gene>
<evidence type="ECO:0000256" key="3">
    <source>
        <dbReference type="RuleBase" id="RU000363"/>
    </source>
</evidence>
<comment type="similarity">
    <text evidence="1 3">Belongs to the short-chain dehydrogenases/reductases (SDR) family.</text>
</comment>
<name>A0AAV3U8R6_9ALTE</name>
<dbReference type="NCBIfam" id="NF004824">
    <property type="entry name" value="PRK06180.1"/>
    <property type="match status" value="1"/>
</dbReference>
<dbReference type="EMBL" id="BAABLX010000076">
    <property type="protein sequence ID" value="GAA4958543.1"/>
    <property type="molecule type" value="Genomic_DNA"/>
</dbReference>
<dbReference type="RefSeq" id="WP_345427409.1">
    <property type="nucleotide sequence ID" value="NZ_AP031496.1"/>
</dbReference>
<protein>
    <submittedName>
        <fullName evidence="4">Oxidoreductase</fullName>
    </submittedName>
</protein>
<dbReference type="AlphaFoldDB" id="A0AAV3U8R6"/>
<dbReference type="InterPro" id="IPR002347">
    <property type="entry name" value="SDR_fam"/>
</dbReference>
<dbReference type="InterPro" id="IPR020904">
    <property type="entry name" value="Sc_DH/Rdtase_CS"/>
</dbReference>
<dbReference type="PRINTS" id="PR00081">
    <property type="entry name" value="GDHRDH"/>
</dbReference>
<proteinExistence type="inferred from homology"/>